<dbReference type="Proteomes" id="UP000229385">
    <property type="component" value="Unassembled WGS sequence"/>
</dbReference>
<evidence type="ECO:0000313" key="3">
    <source>
        <dbReference type="Proteomes" id="UP000229385"/>
    </source>
</evidence>
<comment type="caution">
    <text evidence="2">The sequence shown here is derived from an EMBL/GenBank/DDBJ whole genome shotgun (WGS) entry which is preliminary data.</text>
</comment>
<evidence type="ECO:0000313" key="2">
    <source>
        <dbReference type="EMBL" id="PJA45239.1"/>
    </source>
</evidence>
<evidence type="ECO:0000256" key="1">
    <source>
        <dbReference type="SAM" id="Phobius"/>
    </source>
</evidence>
<feature type="transmembrane region" description="Helical" evidence="1">
    <location>
        <begin position="23"/>
        <end position="41"/>
    </location>
</feature>
<keyword evidence="1" id="KW-0472">Membrane</keyword>
<protein>
    <recommendedName>
        <fullName evidence="4">Cell division protein FtsL</fullName>
    </recommendedName>
</protein>
<name>A0A2M7XBK4_9BACT</name>
<dbReference type="AlphaFoldDB" id="A0A2M7XBK4"/>
<gene>
    <name evidence="2" type="ORF">CO174_04400</name>
</gene>
<dbReference type="EMBL" id="PFWU01000046">
    <property type="protein sequence ID" value="PJA45239.1"/>
    <property type="molecule type" value="Genomic_DNA"/>
</dbReference>
<sequence>MSSPTGIVRKQTVVQWIDNHTSLLNIATLALVGVLCVSYILQVTGTVAKGYELRDLEVQIHDLTLENQQMEVAVRQSQSLDHVADSVSMLGLVRSEQPTYVESGEPSYALAQ</sequence>
<organism evidence="2 3">
    <name type="scientific">Candidatus Uhrbacteria bacterium CG_4_9_14_3_um_filter_50_9</name>
    <dbReference type="NCBI Taxonomy" id="1975035"/>
    <lineage>
        <taxon>Bacteria</taxon>
        <taxon>Candidatus Uhriibacteriota</taxon>
    </lineage>
</organism>
<proteinExistence type="predicted"/>
<keyword evidence="1" id="KW-1133">Transmembrane helix</keyword>
<keyword evidence="1" id="KW-0812">Transmembrane</keyword>
<evidence type="ECO:0008006" key="4">
    <source>
        <dbReference type="Google" id="ProtNLM"/>
    </source>
</evidence>
<reference evidence="3" key="1">
    <citation type="submission" date="2017-09" db="EMBL/GenBank/DDBJ databases">
        <title>Depth-based differentiation of microbial function through sediment-hosted aquifers and enrichment of novel symbionts in the deep terrestrial subsurface.</title>
        <authorList>
            <person name="Probst A.J."/>
            <person name="Ladd B."/>
            <person name="Jarett J.K."/>
            <person name="Geller-Mcgrath D.E."/>
            <person name="Sieber C.M.K."/>
            <person name="Emerson J.B."/>
            <person name="Anantharaman K."/>
            <person name="Thomas B.C."/>
            <person name="Malmstrom R."/>
            <person name="Stieglmeier M."/>
            <person name="Klingl A."/>
            <person name="Woyke T."/>
            <person name="Ryan C.M."/>
            <person name="Banfield J.F."/>
        </authorList>
    </citation>
    <scope>NUCLEOTIDE SEQUENCE [LARGE SCALE GENOMIC DNA]</scope>
</reference>
<accession>A0A2M7XBK4</accession>